<comment type="caution">
    <text evidence="2">The sequence shown here is derived from an EMBL/GenBank/DDBJ whole genome shotgun (WGS) entry which is preliminary data.</text>
</comment>
<evidence type="ECO:0000313" key="3">
    <source>
        <dbReference type="Proteomes" id="UP000735302"/>
    </source>
</evidence>
<organism evidence="2 3">
    <name type="scientific">Plakobranchus ocellatus</name>
    <dbReference type="NCBI Taxonomy" id="259542"/>
    <lineage>
        <taxon>Eukaryota</taxon>
        <taxon>Metazoa</taxon>
        <taxon>Spiralia</taxon>
        <taxon>Lophotrochozoa</taxon>
        <taxon>Mollusca</taxon>
        <taxon>Gastropoda</taxon>
        <taxon>Heterobranchia</taxon>
        <taxon>Euthyneura</taxon>
        <taxon>Panpulmonata</taxon>
        <taxon>Sacoglossa</taxon>
        <taxon>Placobranchoidea</taxon>
        <taxon>Plakobranchidae</taxon>
        <taxon>Plakobranchus</taxon>
    </lineage>
</organism>
<keyword evidence="3" id="KW-1185">Reference proteome</keyword>
<dbReference type="EMBL" id="BLXT01007649">
    <property type="protein sequence ID" value="GFO41053.1"/>
    <property type="molecule type" value="Genomic_DNA"/>
</dbReference>
<proteinExistence type="predicted"/>
<feature type="region of interest" description="Disordered" evidence="1">
    <location>
        <begin position="44"/>
        <end position="90"/>
    </location>
</feature>
<reference evidence="2 3" key="1">
    <citation type="journal article" date="2021" name="Elife">
        <title>Chloroplast acquisition without the gene transfer in kleptoplastic sea slugs, Plakobranchus ocellatus.</title>
        <authorList>
            <person name="Maeda T."/>
            <person name="Takahashi S."/>
            <person name="Yoshida T."/>
            <person name="Shimamura S."/>
            <person name="Takaki Y."/>
            <person name="Nagai Y."/>
            <person name="Toyoda A."/>
            <person name="Suzuki Y."/>
            <person name="Arimoto A."/>
            <person name="Ishii H."/>
            <person name="Satoh N."/>
            <person name="Nishiyama T."/>
            <person name="Hasebe M."/>
            <person name="Maruyama T."/>
            <person name="Minagawa J."/>
            <person name="Obokata J."/>
            <person name="Shigenobu S."/>
        </authorList>
    </citation>
    <scope>NUCLEOTIDE SEQUENCE [LARGE SCALE GENOMIC DNA]</scope>
</reference>
<name>A0AAV4D9W3_9GAST</name>
<dbReference type="Proteomes" id="UP000735302">
    <property type="component" value="Unassembled WGS sequence"/>
</dbReference>
<protein>
    <submittedName>
        <fullName evidence="2">Uncharacterized protein</fullName>
    </submittedName>
</protein>
<sequence>MQKEKEKKKETKRNVILKTRKRRGIKIVRKRTKKKTIVWNDTPLVTQAWRQGEGRGGKEEEDEDEEEEEEVEKEDKDEEKEEMDEEEEEKVVLKRICRW</sequence>
<evidence type="ECO:0000256" key="1">
    <source>
        <dbReference type="SAM" id="MobiDB-lite"/>
    </source>
</evidence>
<accession>A0AAV4D9W3</accession>
<evidence type="ECO:0000313" key="2">
    <source>
        <dbReference type="EMBL" id="GFO41053.1"/>
    </source>
</evidence>
<feature type="compositionally biased region" description="Acidic residues" evidence="1">
    <location>
        <begin position="59"/>
        <end position="89"/>
    </location>
</feature>
<dbReference type="AlphaFoldDB" id="A0AAV4D9W3"/>
<gene>
    <name evidence="2" type="ORF">PoB_006755800</name>
</gene>